<evidence type="ECO:0000313" key="3">
    <source>
        <dbReference type="EMBL" id="TWU47526.1"/>
    </source>
</evidence>
<dbReference type="GO" id="GO:0000166">
    <property type="term" value="F:nucleotide binding"/>
    <property type="evidence" value="ECO:0007669"/>
    <property type="project" value="InterPro"/>
</dbReference>
<dbReference type="AlphaFoldDB" id="A0A5C6EIP5"/>
<evidence type="ECO:0000259" key="2">
    <source>
        <dbReference type="Pfam" id="PF22725"/>
    </source>
</evidence>
<gene>
    <name evidence="3" type="primary">idhA</name>
    <name evidence="3" type="ORF">Poly51_53260</name>
</gene>
<organism evidence="3 4">
    <name type="scientific">Rubripirellula tenax</name>
    <dbReference type="NCBI Taxonomy" id="2528015"/>
    <lineage>
        <taxon>Bacteria</taxon>
        <taxon>Pseudomonadati</taxon>
        <taxon>Planctomycetota</taxon>
        <taxon>Planctomycetia</taxon>
        <taxon>Pirellulales</taxon>
        <taxon>Pirellulaceae</taxon>
        <taxon>Rubripirellula</taxon>
    </lineage>
</organism>
<accession>A0A5C6EIP5</accession>
<dbReference type="OrthoDB" id="9783105at2"/>
<dbReference type="SUPFAM" id="SSF51735">
    <property type="entry name" value="NAD(P)-binding Rossmann-fold domains"/>
    <property type="match status" value="1"/>
</dbReference>
<dbReference type="RefSeq" id="WP_146461379.1">
    <property type="nucleotide sequence ID" value="NZ_SJPW01000007.1"/>
</dbReference>
<dbReference type="GO" id="GO:0050112">
    <property type="term" value="F:inositol 2-dehydrogenase (NAD+) activity"/>
    <property type="evidence" value="ECO:0007669"/>
    <property type="project" value="UniProtKB-EC"/>
</dbReference>
<reference evidence="3 4" key="1">
    <citation type="submission" date="2019-02" db="EMBL/GenBank/DDBJ databases">
        <title>Deep-cultivation of Planctomycetes and their phenomic and genomic characterization uncovers novel biology.</title>
        <authorList>
            <person name="Wiegand S."/>
            <person name="Jogler M."/>
            <person name="Boedeker C."/>
            <person name="Pinto D."/>
            <person name="Vollmers J."/>
            <person name="Rivas-Marin E."/>
            <person name="Kohn T."/>
            <person name="Peeters S.H."/>
            <person name="Heuer A."/>
            <person name="Rast P."/>
            <person name="Oberbeckmann S."/>
            <person name="Bunk B."/>
            <person name="Jeske O."/>
            <person name="Meyerdierks A."/>
            <person name="Storesund J.E."/>
            <person name="Kallscheuer N."/>
            <person name="Luecker S."/>
            <person name="Lage O.M."/>
            <person name="Pohl T."/>
            <person name="Merkel B.J."/>
            <person name="Hornburger P."/>
            <person name="Mueller R.-W."/>
            <person name="Bruemmer F."/>
            <person name="Labrenz M."/>
            <person name="Spormann A.M."/>
            <person name="Op Den Camp H."/>
            <person name="Overmann J."/>
            <person name="Amann R."/>
            <person name="Jetten M.S.M."/>
            <person name="Mascher T."/>
            <person name="Medema M.H."/>
            <person name="Devos D.P."/>
            <person name="Kaster A.-K."/>
            <person name="Ovreas L."/>
            <person name="Rohde M."/>
            <person name="Galperin M.Y."/>
            <person name="Jogler C."/>
        </authorList>
    </citation>
    <scope>NUCLEOTIDE SEQUENCE [LARGE SCALE GENOMIC DNA]</scope>
    <source>
        <strain evidence="3 4">Poly51</strain>
    </source>
</reference>
<keyword evidence="3" id="KW-0560">Oxidoreductase</keyword>
<dbReference type="EC" id="1.1.1.18" evidence="3"/>
<dbReference type="Pfam" id="PF22725">
    <property type="entry name" value="GFO_IDH_MocA_C3"/>
    <property type="match status" value="1"/>
</dbReference>
<feature type="domain" description="Gfo/Idh/MocA-like oxidoreductase N-terminal" evidence="1">
    <location>
        <begin position="6"/>
        <end position="114"/>
    </location>
</feature>
<dbReference type="InterPro" id="IPR051450">
    <property type="entry name" value="Gfo/Idh/MocA_Oxidoreductases"/>
</dbReference>
<protein>
    <submittedName>
        <fullName evidence="3">Inositol 2-dehydrogenase</fullName>
        <ecNumber evidence="3">1.1.1.18</ecNumber>
    </submittedName>
</protein>
<name>A0A5C6EIP5_9BACT</name>
<dbReference type="Gene3D" id="3.30.360.10">
    <property type="entry name" value="Dihydrodipicolinate Reductase, domain 2"/>
    <property type="match status" value="1"/>
</dbReference>
<dbReference type="InterPro" id="IPR036291">
    <property type="entry name" value="NAD(P)-bd_dom_sf"/>
</dbReference>
<evidence type="ECO:0000313" key="4">
    <source>
        <dbReference type="Proteomes" id="UP000318288"/>
    </source>
</evidence>
<dbReference type="PANTHER" id="PTHR43377">
    <property type="entry name" value="BILIVERDIN REDUCTASE A"/>
    <property type="match status" value="1"/>
</dbReference>
<proteinExistence type="predicted"/>
<evidence type="ECO:0000259" key="1">
    <source>
        <dbReference type="Pfam" id="PF01408"/>
    </source>
</evidence>
<keyword evidence="4" id="KW-1185">Reference proteome</keyword>
<dbReference type="InterPro" id="IPR000683">
    <property type="entry name" value="Gfo/Idh/MocA-like_OxRdtase_N"/>
</dbReference>
<dbReference type="PANTHER" id="PTHR43377:SF1">
    <property type="entry name" value="BILIVERDIN REDUCTASE A"/>
    <property type="match status" value="1"/>
</dbReference>
<sequence length="333" mass="36713">MSGKRFRVGIVGAGAITSLVHLPVLSAYGKTKIAWLADVSRDALTRTTQSFDVPIEVIGDGGYDLPDVDVVLVATPVHSRKSLLEHFGNRSIPVLCEKPFALTADDHRSYLSIAGSDQFFCGYMRRTYASIRLLRLIVSEGWFGNLRHLQYSEGGRVGKTANSSATLDRSYKEGGGVLRDLGCHGIDAVFFITGAQDFRVDASSLVLDDTTDRQVDARFIVWGEKMNQTEVDFSISWIGPQSNQITATFDNAIVRCGIRPDSTLEMKSRSENGEWRKFSVDVRGASSSYQAFYLEWENILNHLESSAACDFKASDMIPTTALIDQIYALGDPS</sequence>
<dbReference type="Pfam" id="PF01408">
    <property type="entry name" value="GFO_IDH_MocA"/>
    <property type="match status" value="1"/>
</dbReference>
<dbReference type="Proteomes" id="UP000318288">
    <property type="component" value="Unassembled WGS sequence"/>
</dbReference>
<dbReference type="SUPFAM" id="SSF55347">
    <property type="entry name" value="Glyceraldehyde-3-phosphate dehydrogenase-like, C-terminal domain"/>
    <property type="match status" value="1"/>
</dbReference>
<dbReference type="Gene3D" id="3.40.50.720">
    <property type="entry name" value="NAD(P)-binding Rossmann-like Domain"/>
    <property type="match status" value="1"/>
</dbReference>
<dbReference type="EMBL" id="SJPW01000007">
    <property type="protein sequence ID" value="TWU47526.1"/>
    <property type="molecule type" value="Genomic_DNA"/>
</dbReference>
<feature type="domain" description="GFO/IDH/MocA-like oxidoreductase" evidence="2">
    <location>
        <begin position="132"/>
        <end position="245"/>
    </location>
</feature>
<comment type="caution">
    <text evidence="3">The sequence shown here is derived from an EMBL/GenBank/DDBJ whole genome shotgun (WGS) entry which is preliminary data.</text>
</comment>
<dbReference type="InterPro" id="IPR055170">
    <property type="entry name" value="GFO_IDH_MocA-like_dom"/>
</dbReference>